<organism evidence="1 2">
    <name type="scientific">Ceratitis capitata</name>
    <name type="common">Mediterranean fruit fly</name>
    <name type="synonym">Tephritis capitata</name>
    <dbReference type="NCBI Taxonomy" id="7213"/>
    <lineage>
        <taxon>Eukaryota</taxon>
        <taxon>Metazoa</taxon>
        <taxon>Ecdysozoa</taxon>
        <taxon>Arthropoda</taxon>
        <taxon>Hexapoda</taxon>
        <taxon>Insecta</taxon>
        <taxon>Pterygota</taxon>
        <taxon>Neoptera</taxon>
        <taxon>Endopterygota</taxon>
        <taxon>Diptera</taxon>
        <taxon>Brachycera</taxon>
        <taxon>Muscomorpha</taxon>
        <taxon>Tephritoidea</taxon>
        <taxon>Tephritidae</taxon>
        <taxon>Ceratitis</taxon>
        <taxon>Ceratitis</taxon>
    </lineage>
</organism>
<gene>
    <name evidence="1" type="ORF">CCAP1982_LOCUS5837</name>
</gene>
<dbReference type="EMBL" id="CAJHJT010000012">
    <property type="protein sequence ID" value="CAD6997198.1"/>
    <property type="molecule type" value="Genomic_DNA"/>
</dbReference>
<evidence type="ECO:0000313" key="2">
    <source>
        <dbReference type="Proteomes" id="UP000606786"/>
    </source>
</evidence>
<name>A0A811UFT3_CERCA</name>
<comment type="caution">
    <text evidence="1">The sequence shown here is derived from an EMBL/GenBank/DDBJ whole genome shotgun (WGS) entry which is preliminary data.</text>
</comment>
<accession>A0A811UFT3</accession>
<protein>
    <submittedName>
        <fullName evidence="1">(Mediterranean fruit fly) hypothetical protein</fullName>
    </submittedName>
</protein>
<reference evidence="1" key="1">
    <citation type="submission" date="2020-11" db="EMBL/GenBank/DDBJ databases">
        <authorList>
            <person name="Whitehead M."/>
        </authorList>
    </citation>
    <scope>NUCLEOTIDE SEQUENCE</scope>
    <source>
        <strain evidence="1">EGII</strain>
    </source>
</reference>
<sequence length="140" mass="15931">MNMKRGVTDVTTAQQSASVLHKMEAVEMAVTTDERAYVPAVGNNCHIDILSKTNNNNNNRKLSYHCHSPDLARRTRSLKPMENTLPAPSQYHAVRSKRKKFATHQPKALSVQRRKVIIIDSWIAENVANKFSYLKDRSLE</sequence>
<dbReference type="AlphaFoldDB" id="A0A811UFT3"/>
<proteinExistence type="predicted"/>
<evidence type="ECO:0000313" key="1">
    <source>
        <dbReference type="EMBL" id="CAD6997198.1"/>
    </source>
</evidence>
<dbReference type="Proteomes" id="UP000606786">
    <property type="component" value="Unassembled WGS sequence"/>
</dbReference>
<keyword evidence="2" id="KW-1185">Reference proteome</keyword>